<name>A0A937FAE0_9BACT</name>
<accession>A0A937FAE0</accession>
<keyword evidence="3" id="KW-1185">Reference proteome</keyword>
<sequence>MRIIYCDSVIDDKIIEPDYHEEKDAAINAGFGFSLFSFEQLIDGNIVKSLRNVPPADEVESAIYRGWMMTPSEYQSFYDELLNKNIKLINSPEEYKHCHYLPESYSIIESLTPKSYWFNKLDDQAIVKLKEQFGNQPIIVKDFVKSEKHHWQEACFIPDASNKDCVQAVVERFLDLRGDALNEGLVFRKFEELEFLTTHSQSGMPLTKEFRMYFANGKLVQTFDYWTRAIMATWFQTLRCLMK</sequence>
<proteinExistence type="predicted"/>
<dbReference type="RefSeq" id="WP_202245025.1">
    <property type="nucleotide sequence ID" value="NZ_JAESIY010000007.1"/>
</dbReference>
<dbReference type="Proteomes" id="UP000659388">
    <property type="component" value="Unassembled WGS sequence"/>
</dbReference>
<dbReference type="EMBL" id="JAESIY010000007">
    <property type="protein sequence ID" value="MBL3657240.1"/>
    <property type="molecule type" value="Genomic_DNA"/>
</dbReference>
<evidence type="ECO:0000313" key="2">
    <source>
        <dbReference type="EMBL" id="MBL3657240.1"/>
    </source>
</evidence>
<evidence type="ECO:0000259" key="1">
    <source>
        <dbReference type="Pfam" id="PF14243"/>
    </source>
</evidence>
<evidence type="ECO:0000313" key="3">
    <source>
        <dbReference type="Proteomes" id="UP000659388"/>
    </source>
</evidence>
<protein>
    <submittedName>
        <fullName evidence="2">ATP-grasp domain-containing protein</fullName>
    </submittedName>
</protein>
<gene>
    <name evidence="2" type="ORF">JL102_13920</name>
</gene>
<feature type="domain" description="ATP-grasp" evidence="1">
    <location>
        <begin position="134"/>
        <end position="226"/>
    </location>
</feature>
<comment type="caution">
    <text evidence="2">The sequence shown here is derived from an EMBL/GenBank/DDBJ whole genome shotgun (WGS) entry which is preliminary data.</text>
</comment>
<organism evidence="2 3">
    <name type="scientific">Fulvivirga sediminis</name>
    <dbReference type="NCBI Taxonomy" id="2803949"/>
    <lineage>
        <taxon>Bacteria</taxon>
        <taxon>Pseudomonadati</taxon>
        <taxon>Bacteroidota</taxon>
        <taxon>Cytophagia</taxon>
        <taxon>Cytophagales</taxon>
        <taxon>Fulvivirgaceae</taxon>
        <taxon>Fulvivirga</taxon>
    </lineage>
</organism>
<dbReference type="Pfam" id="PF14243">
    <property type="entry name" value="R2K_3"/>
    <property type="match status" value="1"/>
</dbReference>
<dbReference type="AlphaFoldDB" id="A0A937FAE0"/>
<dbReference type="InterPro" id="IPR025643">
    <property type="entry name" value="R2K_3"/>
</dbReference>
<reference evidence="2" key="1">
    <citation type="submission" date="2021-01" db="EMBL/GenBank/DDBJ databases">
        <title>Fulvivirga kasyanovii gen. nov., sp nov., a novel member of the phylum Bacteroidetes isolated from seawater in a mussel farm.</title>
        <authorList>
            <person name="Zhao L.-H."/>
            <person name="Wang Z.-J."/>
        </authorList>
    </citation>
    <scope>NUCLEOTIDE SEQUENCE</scope>
    <source>
        <strain evidence="2">2943</strain>
    </source>
</reference>